<evidence type="ECO:0000313" key="3">
    <source>
        <dbReference type="Proteomes" id="UP000070513"/>
    </source>
</evidence>
<reference evidence="3" key="1">
    <citation type="submission" date="2015-12" db="EMBL/GenBank/DDBJ databases">
        <title>Genome sequence of a biocontrol rhizobacterium Chryseobacterium kwangjuense strain KJ1R5 isolated from pepper (Capsicum annuum L.).</title>
        <authorList>
            <person name="Jeong J.-J."/>
            <person name="Park H."/>
            <person name="Mannaa M."/>
            <person name="Sang M.K."/>
            <person name="Choi I.-G."/>
            <person name="Kim K.D."/>
        </authorList>
    </citation>
    <scope>NUCLEOTIDE SEQUENCE [LARGE SCALE GENOMIC DNA]</scope>
    <source>
        <strain evidence="3">KJ1R5</strain>
    </source>
</reference>
<accession>A0A135WKY2</accession>
<dbReference type="OrthoDB" id="1447802at2"/>
<keyword evidence="1" id="KW-0812">Transmembrane</keyword>
<dbReference type="AlphaFoldDB" id="A0A135WKY2"/>
<sequence>MKNSISCGFLLGLAVWAFIIVLREKGIVIPVISNHLTDFITLPMFAYLVEYIMNHLLKYHWQPDLKFIITSTVYLSLLFEVVCPMLSEKFTGDFWDVLAYSAGGMIYYLAKVRLFTN</sequence>
<evidence type="ECO:0000256" key="1">
    <source>
        <dbReference type="SAM" id="Phobius"/>
    </source>
</evidence>
<gene>
    <name evidence="2" type="ORF">AU378_07435</name>
</gene>
<keyword evidence="1" id="KW-0472">Membrane</keyword>
<proteinExistence type="predicted"/>
<evidence type="ECO:0008006" key="4">
    <source>
        <dbReference type="Google" id="ProtNLM"/>
    </source>
</evidence>
<dbReference type="EMBL" id="LPUR01000001">
    <property type="protein sequence ID" value="KXH85570.1"/>
    <property type="molecule type" value="Genomic_DNA"/>
</dbReference>
<evidence type="ECO:0000313" key="2">
    <source>
        <dbReference type="EMBL" id="KXH85570.1"/>
    </source>
</evidence>
<organism evidence="2 3">
    <name type="scientific">Chryseobacterium kwangjuense</name>
    <dbReference type="NCBI Taxonomy" id="267125"/>
    <lineage>
        <taxon>Bacteria</taxon>
        <taxon>Pseudomonadati</taxon>
        <taxon>Bacteroidota</taxon>
        <taxon>Flavobacteriia</taxon>
        <taxon>Flavobacteriales</taxon>
        <taxon>Weeksellaceae</taxon>
        <taxon>Chryseobacterium group</taxon>
        <taxon>Chryseobacterium</taxon>
    </lineage>
</organism>
<keyword evidence="1" id="KW-1133">Transmembrane helix</keyword>
<comment type="caution">
    <text evidence="2">The sequence shown here is derived from an EMBL/GenBank/DDBJ whole genome shotgun (WGS) entry which is preliminary data.</text>
</comment>
<feature type="transmembrane region" description="Helical" evidence="1">
    <location>
        <begin position="27"/>
        <end position="53"/>
    </location>
</feature>
<dbReference type="RefSeq" id="WP_062649534.1">
    <property type="nucleotide sequence ID" value="NZ_LPUR01000001.1"/>
</dbReference>
<dbReference type="Proteomes" id="UP000070513">
    <property type="component" value="Unassembled WGS sequence"/>
</dbReference>
<protein>
    <recommendedName>
        <fullName evidence="4">Magnesium citrate secondary transporter</fullName>
    </recommendedName>
</protein>
<name>A0A135WKY2_9FLAO</name>
<reference evidence="2 3" key="2">
    <citation type="journal article" date="2016" name="Genome Announc.">
        <title>Draft Genome Sequence of a Biocontrol Rhizobacterium, Chryseobacterium kwangjuense Strain KJ1R5, Isolated from Pepper (Capsicum annuum).</title>
        <authorList>
            <person name="Jeong J.J."/>
            <person name="Park H."/>
            <person name="Park B.H."/>
            <person name="Mannaa M."/>
            <person name="Sang M.K."/>
            <person name="Choi I.G."/>
            <person name="Kim K.D."/>
        </authorList>
    </citation>
    <scope>NUCLEOTIDE SEQUENCE [LARGE SCALE GENOMIC DNA]</scope>
    <source>
        <strain evidence="2 3">KJ1R5</strain>
    </source>
</reference>